<feature type="non-terminal residue" evidence="1">
    <location>
        <position position="1"/>
    </location>
</feature>
<gene>
    <name evidence="1" type="ORF">BB559_007067</name>
</gene>
<name>A0A2T9XZ76_9FUNG</name>
<keyword evidence="2" id="KW-1185">Reference proteome</keyword>
<protein>
    <submittedName>
        <fullName evidence="1">Uncharacterized protein</fullName>
    </submittedName>
</protein>
<sequence>DSQRQLFIGLCLQTEGMEYTPSPSNNIGMSIQDKKIDSQLADIQSSKPIKFDNLFRILIEYIATHITQIRTDNMFKEAGIKSKAPQISTESINLLVDPKVLVKHFSLLQAVKKTVKIQKLEVEELTATEDFNCRQTCRILVVPGKIILQKHKSSNQKSAHNTLAILEFF</sequence>
<evidence type="ECO:0000313" key="1">
    <source>
        <dbReference type="EMBL" id="PVU85365.1"/>
    </source>
</evidence>
<accession>A0A2T9XZ76</accession>
<reference evidence="1 2" key="1">
    <citation type="journal article" date="2018" name="MBio">
        <title>Comparative Genomics Reveals the Core Gene Toolbox for the Fungus-Insect Symbiosis.</title>
        <authorList>
            <person name="Wang Y."/>
            <person name="Stata M."/>
            <person name="Wang W."/>
            <person name="Stajich J.E."/>
            <person name="White M.M."/>
            <person name="Moncalvo J.M."/>
        </authorList>
    </citation>
    <scope>NUCLEOTIDE SEQUENCE [LARGE SCALE GENOMIC DNA]</scope>
    <source>
        <strain evidence="1 2">AUS-77-4</strain>
    </source>
</reference>
<dbReference type="AlphaFoldDB" id="A0A2T9XZ76"/>
<organism evidence="1 2">
    <name type="scientific">Furculomyces boomerangus</name>
    <dbReference type="NCBI Taxonomy" id="61424"/>
    <lineage>
        <taxon>Eukaryota</taxon>
        <taxon>Fungi</taxon>
        <taxon>Fungi incertae sedis</taxon>
        <taxon>Zoopagomycota</taxon>
        <taxon>Kickxellomycotina</taxon>
        <taxon>Harpellomycetes</taxon>
        <taxon>Harpellales</taxon>
        <taxon>Harpellaceae</taxon>
        <taxon>Furculomyces</taxon>
    </lineage>
</organism>
<comment type="caution">
    <text evidence="1">The sequence shown here is derived from an EMBL/GenBank/DDBJ whole genome shotgun (WGS) entry which is preliminary data.</text>
</comment>
<dbReference type="Proteomes" id="UP000245699">
    <property type="component" value="Unassembled WGS sequence"/>
</dbReference>
<proteinExistence type="predicted"/>
<dbReference type="EMBL" id="MBFT01001095">
    <property type="protein sequence ID" value="PVU85365.1"/>
    <property type="molecule type" value="Genomic_DNA"/>
</dbReference>
<dbReference type="OrthoDB" id="5545891at2759"/>
<evidence type="ECO:0000313" key="2">
    <source>
        <dbReference type="Proteomes" id="UP000245699"/>
    </source>
</evidence>